<protein>
    <submittedName>
        <fullName evidence="1">Uncharacterized protein</fullName>
    </submittedName>
</protein>
<organism evidence="1">
    <name type="scientific">marine sediment metagenome</name>
    <dbReference type="NCBI Taxonomy" id="412755"/>
    <lineage>
        <taxon>unclassified sequences</taxon>
        <taxon>metagenomes</taxon>
        <taxon>ecological metagenomes</taxon>
    </lineage>
</organism>
<gene>
    <name evidence="1" type="ORF">LCGC14_1224830</name>
</gene>
<reference evidence="1" key="1">
    <citation type="journal article" date="2015" name="Nature">
        <title>Complex archaea that bridge the gap between prokaryotes and eukaryotes.</title>
        <authorList>
            <person name="Spang A."/>
            <person name="Saw J.H."/>
            <person name="Jorgensen S.L."/>
            <person name="Zaremba-Niedzwiedzka K."/>
            <person name="Martijn J."/>
            <person name="Lind A.E."/>
            <person name="van Eijk R."/>
            <person name="Schleper C."/>
            <person name="Guy L."/>
            <person name="Ettema T.J."/>
        </authorList>
    </citation>
    <scope>NUCLEOTIDE SEQUENCE</scope>
</reference>
<accession>A0A0F9NSL1</accession>
<evidence type="ECO:0000313" key="1">
    <source>
        <dbReference type="EMBL" id="KKM91810.1"/>
    </source>
</evidence>
<comment type="caution">
    <text evidence="1">The sequence shown here is derived from an EMBL/GenBank/DDBJ whole genome shotgun (WGS) entry which is preliminary data.</text>
</comment>
<sequence length="131" mass="14682">MGLKPITEEERASFEAFIRANPRACDDLPVTLPSGFLVEDFNPECASCGHDIPSSSAWLKRDRMVFAHKTVETWEVRGVCRTCATVTPCYMRFHSDGHFDTIIGRSWRRGDLDGSTSLVSRIAAAIRKLFS</sequence>
<dbReference type="AlphaFoldDB" id="A0A0F9NSL1"/>
<proteinExistence type="predicted"/>
<name>A0A0F9NSL1_9ZZZZ</name>
<dbReference type="EMBL" id="LAZR01006485">
    <property type="protein sequence ID" value="KKM91810.1"/>
    <property type="molecule type" value="Genomic_DNA"/>
</dbReference>